<dbReference type="Gene3D" id="3.40.50.410">
    <property type="entry name" value="von Willebrand factor, type A domain"/>
    <property type="match status" value="1"/>
</dbReference>
<protein>
    <submittedName>
        <fullName evidence="6">VWA domain-containing protein</fullName>
    </submittedName>
</protein>
<comment type="caution">
    <text evidence="6">The sequence shown here is derived from an EMBL/GenBank/DDBJ whole genome shotgun (WGS) entry which is preliminary data.</text>
</comment>
<dbReference type="InterPro" id="IPR052989">
    <property type="entry name" value="Mg-chelatase_DI-like"/>
</dbReference>
<comment type="similarity">
    <text evidence="1">Belongs to the Mg-chelatase subunits D/I family.</text>
</comment>
<dbReference type="Pfam" id="PF17863">
    <property type="entry name" value="AAA_lid_2"/>
    <property type="match status" value="1"/>
</dbReference>
<evidence type="ECO:0000313" key="7">
    <source>
        <dbReference type="Proteomes" id="UP001321018"/>
    </source>
</evidence>
<dbReference type="SUPFAM" id="SSF53300">
    <property type="entry name" value="vWA-like"/>
    <property type="match status" value="1"/>
</dbReference>
<dbReference type="RefSeq" id="WP_338003246.1">
    <property type="nucleotide sequence ID" value="NZ_JAOPKA010000004.1"/>
</dbReference>
<dbReference type="InterPro" id="IPR036465">
    <property type="entry name" value="vWFA_dom_sf"/>
</dbReference>
<dbReference type="SUPFAM" id="SSF52540">
    <property type="entry name" value="P-loop containing nucleoside triphosphate hydrolases"/>
    <property type="match status" value="1"/>
</dbReference>
<dbReference type="InterPro" id="IPR027417">
    <property type="entry name" value="P-loop_NTPase"/>
</dbReference>
<dbReference type="Gene3D" id="3.40.50.300">
    <property type="entry name" value="P-loop containing nucleotide triphosphate hydrolases"/>
    <property type="match status" value="1"/>
</dbReference>
<dbReference type="Gene3D" id="1.10.8.80">
    <property type="entry name" value="Magnesium chelatase subunit I, C-Terminal domain"/>
    <property type="match status" value="1"/>
</dbReference>
<dbReference type="GO" id="GO:0005524">
    <property type="term" value="F:ATP binding"/>
    <property type="evidence" value="ECO:0007669"/>
    <property type="project" value="UniProtKB-KW"/>
</dbReference>
<evidence type="ECO:0000313" key="6">
    <source>
        <dbReference type="EMBL" id="MCU4741407.1"/>
    </source>
</evidence>
<feature type="compositionally biased region" description="Low complexity" evidence="4">
    <location>
        <begin position="433"/>
        <end position="445"/>
    </location>
</feature>
<evidence type="ECO:0000256" key="4">
    <source>
        <dbReference type="SAM" id="MobiDB-lite"/>
    </source>
</evidence>
<dbReference type="CDD" id="cd00009">
    <property type="entry name" value="AAA"/>
    <property type="match status" value="1"/>
</dbReference>
<dbReference type="InterPro" id="IPR002035">
    <property type="entry name" value="VWF_A"/>
</dbReference>
<dbReference type="Proteomes" id="UP001321018">
    <property type="component" value="Unassembled WGS sequence"/>
</dbReference>
<feature type="compositionally biased region" description="Basic and acidic residues" evidence="4">
    <location>
        <begin position="466"/>
        <end position="479"/>
    </location>
</feature>
<dbReference type="Pfam" id="PF01078">
    <property type="entry name" value="Mg_chelatase"/>
    <property type="match status" value="1"/>
</dbReference>
<reference evidence="6" key="1">
    <citation type="submission" date="2022-09" db="EMBL/GenBank/DDBJ databases">
        <title>Enrichment on poylsaccharides allowed isolation of novel metabolic and taxonomic groups of Haloarchaea.</title>
        <authorList>
            <person name="Sorokin D.Y."/>
            <person name="Elcheninov A.G."/>
            <person name="Khizhniak T.V."/>
            <person name="Kolganova T.V."/>
            <person name="Kublanov I.V."/>
        </authorList>
    </citation>
    <scope>NUCLEOTIDE SEQUENCE</scope>
    <source>
        <strain evidence="6">AArc-xg1-1</strain>
    </source>
</reference>
<evidence type="ECO:0000256" key="1">
    <source>
        <dbReference type="ARBA" id="ARBA00005799"/>
    </source>
</evidence>
<feature type="compositionally biased region" description="Basic and acidic residues" evidence="4">
    <location>
        <begin position="568"/>
        <end position="577"/>
    </location>
</feature>
<dbReference type="SMART" id="SM00327">
    <property type="entry name" value="VWA"/>
    <property type="match status" value="1"/>
</dbReference>
<dbReference type="InterPro" id="IPR041628">
    <property type="entry name" value="ChlI/MoxR_AAA_lid"/>
</dbReference>
<dbReference type="PANTHER" id="PTHR35023:SF1">
    <property type="entry name" value="MG-PROTOPORPHYRIN IX CHELATASE"/>
    <property type="match status" value="1"/>
</dbReference>
<proteinExistence type="inferred from homology"/>
<evidence type="ECO:0000256" key="2">
    <source>
        <dbReference type="ARBA" id="ARBA00022741"/>
    </source>
</evidence>
<evidence type="ECO:0000256" key="3">
    <source>
        <dbReference type="ARBA" id="ARBA00022840"/>
    </source>
</evidence>
<dbReference type="AlphaFoldDB" id="A0AAP2YYG8"/>
<dbReference type="PANTHER" id="PTHR35023">
    <property type="entry name" value="CHELATASE-RELATED"/>
    <property type="match status" value="1"/>
</dbReference>
<evidence type="ECO:0000259" key="5">
    <source>
        <dbReference type="PROSITE" id="PS50234"/>
    </source>
</evidence>
<feature type="domain" description="VWFA" evidence="5">
    <location>
        <begin position="586"/>
        <end position="764"/>
    </location>
</feature>
<name>A0AAP2YYG8_9EURY</name>
<dbReference type="PROSITE" id="PS50234">
    <property type="entry name" value="VWFA"/>
    <property type="match status" value="1"/>
</dbReference>
<dbReference type="EMBL" id="JAOPKA010000004">
    <property type="protein sequence ID" value="MCU4741407.1"/>
    <property type="molecule type" value="Genomic_DNA"/>
</dbReference>
<dbReference type="Pfam" id="PF13519">
    <property type="entry name" value="VWA_2"/>
    <property type="match status" value="1"/>
</dbReference>
<organism evidence="6 7">
    <name type="scientific">Natronoglomus mannanivorans</name>
    <dbReference type="NCBI Taxonomy" id="2979990"/>
    <lineage>
        <taxon>Archaea</taxon>
        <taxon>Methanobacteriati</taxon>
        <taxon>Methanobacteriota</taxon>
        <taxon>Stenosarchaea group</taxon>
        <taxon>Halobacteria</taxon>
        <taxon>Halobacteriales</taxon>
        <taxon>Natrialbaceae</taxon>
        <taxon>Natronoglomus</taxon>
    </lineage>
</organism>
<gene>
    <name evidence="6" type="ORF">OB960_08325</name>
</gene>
<feature type="compositionally biased region" description="Basic and acidic residues" evidence="4">
    <location>
        <begin position="343"/>
        <end position="428"/>
    </location>
</feature>
<sequence>MVANPGGKKVSSVPFPAIVGQAECKRVLLAVAANDALSGALLVGEKGTAKSTAVRALVDLLPEQRAIADCPYSCPPDEPAAQCSDCREREDPPVETRPTPLVTLPLGATRDRVVGTLSVADALAGEADFDPGLLARANRGILYVDEVNLLSDHLVDVLLDAAASGTNTVERDGVSRSHPAEFTLIGTMNPEEGDLRPQLRDRFDLQATVTGASDLEDRVEIIDRALERPAGDGRGPDGGYEDDLASLETRLERARTAIDDDAVDLPRERKTDIAALCLEAGVDGHRGDIATARTAITVAALDGRTRVLESDVREAASYTLPHRLRSTPFEESADLEDVLEEHFDSGDRESADDVDREGNQGDETSKEEQDERSRERGDEGSKKGGDDGDDRSANDPAKERSEPSTATDSRDDTGADETERPPRSEHAARGQSAGDPGPAPAAGDDAVPEPEQGDGAATGAANSDGDGVRERADADRSDDAEPATPVIPGQRRPEIGEATAPSVDADGATNPNGDGDGTEGGSQTRASGVESEIGQGRGARIRTEPAIEGDTIDAAASIRTAATRGHRRVEPDDLRRSVRERATAATVVFAVDASASMRSAMGTAKGVVLEYLRESYENRDEVAVVAFAGEDSEVLLPPTTSVSLAARHLKELPTGDRTPLPEGLETAERVLERAESDLEVVVLVTDGRANVAQCEDGDGTESPTAATRRAARSLAKRDAHVVIVDAGDDSRAGVTELIAAETDADVVGLSALSLETVASAVDEADDGSSGN</sequence>
<dbReference type="InterPro" id="IPR000523">
    <property type="entry name" value="Mg_chelatse_chII-like_cat_dom"/>
</dbReference>
<keyword evidence="3" id="KW-0067">ATP-binding</keyword>
<keyword evidence="2" id="KW-0547">Nucleotide-binding</keyword>
<feature type="region of interest" description="Disordered" evidence="4">
    <location>
        <begin position="343"/>
        <end position="577"/>
    </location>
</feature>
<accession>A0AAP2YYG8</accession>